<evidence type="ECO:0000313" key="1">
    <source>
        <dbReference type="EMBL" id="UOQ44059.1"/>
    </source>
</evidence>
<organism evidence="1 2">
    <name type="scientific">Halobacillus salinarum</name>
    <dbReference type="NCBI Taxonomy" id="2932257"/>
    <lineage>
        <taxon>Bacteria</taxon>
        <taxon>Bacillati</taxon>
        <taxon>Bacillota</taxon>
        <taxon>Bacilli</taxon>
        <taxon>Bacillales</taxon>
        <taxon>Bacillaceae</taxon>
        <taxon>Halobacillus</taxon>
    </lineage>
</organism>
<evidence type="ECO:0000313" key="2">
    <source>
        <dbReference type="Proteomes" id="UP000831787"/>
    </source>
</evidence>
<accession>A0ABY4EIT7</accession>
<name>A0ABY4EIT7_9BACI</name>
<dbReference type="EMBL" id="CP095073">
    <property type="protein sequence ID" value="UOQ44059.1"/>
    <property type="molecule type" value="Genomic_DNA"/>
</dbReference>
<evidence type="ECO:0008006" key="3">
    <source>
        <dbReference type="Google" id="ProtNLM"/>
    </source>
</evidence>
<keyword evidence="2" id="KW-1185">Reference proteome</keyword>
<dbReference type="Proteomes" id="UP000831787">
    <property type="component" value="Chromosome"/>
</dbReference>
<dbReference type="RefSeq" id="WP_244709707.1">
    <property type="nucleotide sequence ID" value="NZ_CP095073.1"/>
</dbReference>
<reference evidence="1 2" key="1">
    <citation type="submission" date="2022-04" db="EMBL/GenBank/DDBJ databases">
        <title>Halobacillus sp. isolated from saltern.</title>
        <authorList>
            <person name="Won M."/>
            <person name="Lee C.-M."/>
            <person name="Woen H.-Y."/>
            <person name="Kwon S.-W."/>
        </authorList>
    </citation>
    <scope>NUCLEOTIDE SEQUENCE [LARGE SCALE GENOMIC DNA]</scope>
    <source>
        <strain evidence="1 2">SSBR10-3</strain>
    </source>
</reference>
<protein>
    <recommendedName>
        <fullName evidence="3">Apea-like HEPN domain-containing protein</fullName>
    </recommendedName>
</protein>
<sequence>MSRKTKNRNEMNKNVFDIFLNYMDNFEIEIDYTASRWIYLNQDDKDWCKGIDIYSQFNLLPRVYSVLFKYNEENYLAITGLGKLNDFDPIIQVDEVELNAGIFMTIINEVYVPLKKNADKYEIYNSVLSQHEDSSYNGHDFTDLKKFFESIYIYKIGKDSLFYDFSLEKIVTYVLYNNSQELYLDFSTQTLNQLNNLIFKVQNELPFNHICNSLLSVQWKDSFLEAYKCIESIFHFEALTDLYKKSNTTLDIYDFTKLIDLEIGWRPKEIDTLKRIFEKVNSTPIEIIKELKSQDQKTMSDYKWFYQIRNSIVHSRPSIEEVFFENSEWDKLIQATIHIIEQWNKINKIS</sequence>
<proteinExistence type="predicted"/>
<gene>
    <name evidence="1" type="ORF">MUN89_19685</name>
</gene>